<dbReference type="GO" id="GO:0008483">
    <property type="term" value="F:transaminase activity"/>
    <property type="evidence" value="ECO:0007669"/>
    <property type="project" value="UniProtKB-KW"/>
</dbReference>
<comment type="similarity">
    <text evidence="1 2">Belongs to the DegT/DnrJ/EryC1 family.</text>
</comment>
<reference evidence="3 4" key="1">
    <citation type="submission" date="2020-07" db="EMBL/GenBank/DDBJ databases">
        <title>Pseudogemmobacter sp. nov., isolated from poultry manure in Taiwan.</title>
        <authorList>
            <person name="Lin S.-Y."/>
            <person name="Tang Y.-S."/>
            <person name="Young C.-C."/>
        </authorList>
    </citation>
    <scope>NUCLEOTIDE SEQUENCE [LARGE SCALE GENOMIC DNA]</scope>
    <source>
        <strain evidence="3 4">CC-YST710</strain>
    </source>
</reference>
<evidence type="ECO:0000313" key="3">
    <source>
        <dbReference type="EMBL" id="MCB5409844.1"/>
    </source>
</evidence>
<dbReference type="InterPro" id="IPR015424">
    <property type="entry name" value="PyrdxlP-dep_Trfase"/>
</dbReference>
<keyword evidence="2" id="KW-0663">Pyridoxal phosphate</keyword>
<evidence type="ECO:0000256" key="1">
    <source>
        <dbReference type="ARBA" id="ARBA00037999"/>
    </source>
</evidence>
<keyword evidence="3" id="KW-0808">Transferase</keyword>
<gene>
    <name evidence="3" type="ORF">H0485_07500</name>
</gene>
<dbReference type="SUPFAM" id="SSF53383">
    <property type="entry name" value="PLP-dependent transferases"/>
    <property type="match status" value="1"/>
</dbReference>
<proteinExistence type="inferred from homology"/>
<protein>
    <submittedName>
        <fullName evidence="3">Aminotransferase class I/II-fold pyridoxal phosphate-dependent enzyme</fullName>
    </submittedName>
</protein>
<evidence type="ECO:0000313" key="4">
    <source>
        <dbReference type="Proteomes" id="UP001198571"/>
    </source>
</evidence>
<dbReference type="PANTHER" id="PTHR30244">
    <property type="entry name" value="TRANSAMINASE"/>
    <property type="match status" value="1"/>
</dbReference>
<dbReference type="EMBL" id="JACDXX010000005">
    <property type="protein sequence ID" value="MCB5409844.1"/>
    <property type="molecule type" value="Genomic_DNA"/>
</dbReference>
<name>A0ABS8CKE3_9RHOB</name>
<keyword evidence="3" id="KW-0032">Aminotransferase</keyword>
<evidence type="ECO:0000256" key="2">
    <source>
        <dbReference type="RuleBase" id="RU004508"/>
    </source>
</evidence>
<dbReference type="Pfam" id="PF01041">
    <property type="entry name" value="DegT_DnrJ_EryC1"/>
    <property type="match status" value="1"/>
</dbReference>
<dbReference type="Gene3D" id="3.90.1150.10">
    <property type="entry name" value="Aspartate Aminotransferase, domain 1"/>
    <property type="match status" value="1"/>
</dbReference>
<sequence>MSGRALPGRIWLTLRRAAERAGGRTETVKDRVLEDLRSGVTFTGNFTQQEPIPEAGIAAALEVLRHGRLHRYNTVPGEAGEACLLEEEFAAFTGARYCLAVASGGYAMGCALRAAGLEPGEAVLTNAFTLAPVPGAIAAAGGRPVFVEITDDLVLDFADLARKAAASGAKLLLLSHMRGHVCDMPALIRLCDQLGVRVIEDCAHTMGAEWEGVPSGRHGLIGCYSTQTYKHMNSGEGGLLITDDAEMAARMVLLSGSYMLYTRHRAAPGPEAFEQLKLDVPNVSGRMDNLRAAILRPQVALLPARAAAWTALYRAMEQGLADVPGLRLIGRPEAERHVASSFQFLLPGWEEGRITALMARCVARGVELKWFGAEDPVAFTSRYPHWRYAGAQSCPATDRILAGLMDMRLPLSFSPEDAALIARIIREEVLLLGQAEEFEPAAAPDID</sequence>
<organism evidence="3 4">
    <name type="scientific">Pseudogemmobacter faecipullorum</name>
    <dbReference type="NCBI Taxonomy" id="2755041"/>
    <lineage>
        <taxon>Bacteria</taxon>
        <taxon>Pseudomonadati</taxon>
        <taxon>Pseudomonadota</taxon>
        <taxon>Alphaproteobacteria</taxon>
        <taxon>Rhodobacterales</taxon>
        <taxon>Paracoccaceae</taxon>
        <taxon>Pseudogemmobacter</taxon>
    </lineage>
</organism>
<dbReference type="InterPro" id="IPR015421">
    <property type="entry name" value="PyrdxlP-dep_Trfase_major"/>
</dbReference>
<dbReference type="Proteomes" id="UP001198571">
    <property type="component" value="Unassembled WGS sequence"/>
</dbReference>
<dbReference type="Gene3D" id="3.40.640.10">
    <property type="entry name" value="Type I PLP-dependent aspartate aminotransferase-like (Major domain)"/>
    <property type="match status" value="1"/>
</dbReference>
<accession>A0ABS8CKE3</accession>
<keyword evidence="4" id="KW-1185">Reference proteome</keyword>
<dbReference type="PANTHER" id="PTHR30244:SF34">
    <property type="entry name" value="DTDP-4-AMINO-4,6-DIDEOXYGALACTOSE TRANSAMINASE"/>
    <property type="match status" value="1"/>
</dbReference>
<dbReference type="InterPro" id="IPR015422">
    <property type="entry name" value="PyrdxlP-dep_Trfase_small"/>
</dbReference>
<comment type="caution">
    <text evidence="3">The sequence shown here is derived from an EMBL/GenBank/DDBJ whole genome shotgun (WGS) entry which is preliminary data.</text>
</comment>
<dbReference type="InterPro" id="IPR000653">
    <property type="entry name" value="DegT/StrS_aminotransferase"/>
</dbReference>